<comment type="catalytic activity">
    <reaction evidence="6 7 8">
        <text>alpha-D-glucose 6-phosphate = beta-D-fructose 6-phosphate</text>
        <dbReference type="Rhea" id="RHEA:11816"/>
        <dbReference type="ChEBI" id="CHEBI:57634"/>
        <dbReference type="ChEBI" id="CHEBI:58225"/>
        <dbReference type="EC" id="5.3.1.9"/>
    </reaction>
</comment>
<dbReference type="SUPFAM" id="SSF53697">
    <property type="entry name" value="SIS domain"/>
    <property type="match status" value="1"/>
</dbReference>
<dbReference type="EMBL" id="QMDV01000002">
    <property type="protein sequence ID" value="RAU83427.1"/>
    <property type="molecule type" value="Genomic_DNA"/>
</dbReference>
<dbReference type="OrthoDB" id="140919at2"/>
<dbReference type="GO" id="GO:0004347">
    <property type="term" value="F:glucose-6-phosphate isomerase activity"/>
    <property type="evidence" value="ECO:0007669"/>
    <property type="project" value="UniProtKB-UniRule"/>
</dbReference>
<dbReference type="GO" id="GO:0051156">
    <property type="term" value="P:glucose 6-phosphate metabolic process"/>
    <property type="evidence" value="ECO:0007669"/>
    <property type="project" value="TreeGrafter"/>
</dbReference>
<dbReference type="HAMAP" id="MF_00473">
    <property type="entry name" value="G6P_isomerase"/>
    <property type="match status" value="1"/>
</dbReference>
<dbReference type="InterPro" id="IPR035476">
    <property type="entry name" value="SIS_PGI_1"/>
</dbReference>
<dbReference type="FunFam" id="3.40.50.10490:FF:000004">
    <property type="entry name" value="Glucose-6-phosphate isomerase"/>
    <property type="match status" value="1"/>
</dbReference>
<dbReference type="InterPro" id="IPR046348">
    <property type="entry name" value="SIS_dom_sf"/>
</dbReference>
<dbReference type="PROSITE" id="PS00765">
    <property type="entry name" value="P_GLUCOSE_ISOMERASE_1"/>
    <property type="match status" value="1"/>
</dbReference>
<keyword evidence="10" id="KW-1185">Reference proteome</keyword>
<evidence type="ECO:0000256" key="8">
    <source>
        <dbReference type="RuleBase" id="RU000612"/>
    </source>
</evidence>
<dbReference type="Proteomes" id="UP000251692">
    <property type="component" value="Unassembled WGS sequence"/>
</dbReference>
<evidence type="ECO:0000256" key="3">
    <source>
        <dbReference type="ARBA" id="ARBA00022432"/>
    </source>
</evidence>
<reference evidence="9 10" key="2">
    <citation type="submission" date="2018-07" db="EMBL/GenBank/DDBJ databases">
        <title>Pontibacter sp. 2b14 genomic sequence and assembly.</title>
        <authorList>
            <person name="Du Z.-J."/>
        </authorList>
    </citation>
    <scope>NUCLEOTIDE SEQUENCE [LARGE SCALE GENOMIC DNA]</scope>
    <source>
        <strain evidence="9 10">2b14</strain>
    </source>
</reference>
<keyword evidence="4 7" id="KW-0324">Glycolysis</keyword>
<feature type="active site" evidence="7">
    <location>
        <position position="515"/>
    </location>
</feature>
<gene>
    <name evidence="7" type="primary">pgi</name>
    <name evidence="9" type="ORF">DP923_09515</name>
</gene>
<comment type="caution">
    <text evidence="9">The sequence shown here is derived from an EMBL/GenBank/DDBJ whole genome shotgun (WGS) entry which is preliminary data.</text>
</comment>
<evidence type="ECO:0000256" key="2">
    <source>
        <dbReference type="ARBA" id="ARBA00006604"/>
    </source>
</evidence>
<sequence>MLKNYSPAQTKSWEKLQLHFTEVAPLHLRDLFAQDPERFQKFSFYFEDTLVDLSKNRITEETLQLLVGLAEEMELPAAIESMFIGKPINATENRAVLHTALRNFTDKEVMLEGENILDEVRDVQQQMKNFCNQLHSGEWKGYTGKRIEHVVNIGIGGSHLGPQMVCEALKKYQLESIEVSFISNVDGSDAAEVLRKLNPETTLFIIASKTFTTKETITNAHTARTWFLQTANDESHIQKHFVALSTNKTEAAKFGIAPENIFRFWDWVGGRFSLWSAIGLPIACALGYDKFEELLRGAEAMDKHFRDTPLQQNVPVLLALLSSWYTNFFGAQAHAILPYNQYLRLLPEFLQQLLMESNGKSTDRNGKAVTYSTQPVIWGAAGTNGQHSFFQLIHQGTSLIPADFIAAANSNNPIGQHQPLLLSNFFAQTEALMKGKTLEEAEAELRKKGLSETEIAQLAPHKVFEGNKPTTSIMFPKLTPYVLGSLLAMYEHQTFVQGVIWNIYSFDQWGVELGKELAGTIEKELLEAKQATHDSSTNGLIAYYTSHLADETVLPENKVTAKV</sequence>
<evidence type="ECO:0000256" key="5">
    <source>
        <dbReference type="ARBA" id="ARBA00023235"/>
    </source>
</evidence>
<feature type="active site" evidence="7">
    <location>
        <position position="387"/>
    </location>
</feature>
<accession>A0A364RGP1</accession>
<protein>
    <recommendedName>
        <fullName evidence="7">Glucose-6-phosphate isomerase</fullName>
        <shortName evidence="7">GPI</shortName>
        <ecNumber evidence="7">5.3.1.9</ecNumber>
    </recommendedName>
    <alternativeName>
        <fullName evidence="7">Phosphoglucose isomerase</fullName>
        <shortName evidence="7">PGI</shortName>
    </alternativeName>
    <alternativeName>
        <fullName evidence="7">Phosphohexose isomerase</fullName>
        <shortName evidence="7">PHI</shortName>
    </alternativeName>
</protein>
<evidence type="ECO:0000256" key="7">
    <source>
        <dbReference type="HAMAP-Rule" id="MF_00473"/>
    </source>
</evidence>
<organism evidence="9 10">
    <name type="scientific">Pontibacter arcticus</name>
    <dbReference type="NCBI Taxonomy" id="2080288"/>
    <lineage>
        <taxon>Bacteria</taxon>
        <taxon>Pseudomonadati</taxon>
        <taxon>Bacteroidota</taxon>
        <taxon>Cytophagia</taxon>
        <taxon>Cytophagales</taxon>
        <taxon>Hymenobacteraceae</taxon>
        <taxon>Pontibacter</taxon>
    </lineage>
</organism>
<dbReference type="AlphaFoldDB" id="A0A364RGP1"/>
<dbReference type="Gene3D" id="3.40.50.10490">
    <property type="entry name" value="Glucose-6-phosphate isomerase like protein, domain 1"/>
    <property type="match status" value="2"/>
</dbReference>
<comment type="pathway">
    <text evidence="7">Carbohydrate biosynthesis; gluconeogenesis.</text>
</comment>
<keyword evidence="7" id="KW-0963">Cytoplasm</keyword>
<evidence type="ECO:0000256" key="4">
    <source>
        <dbReference type="ARBA" id="ARBA00023152"/>
    </source>
</evidence>
<evidence type="ECO:0000313" key="9">
    <source>
        <dbReference type="EMBL" id="RAU83427.1"/>
    </source>
</evidence>
<dbReference type="PROSITE" id="PS00174">
    <property type="entry name" value="P_GLUCOSE_ISOMERASE_2"/>
    <property type="match status" value="1"/>
</dbReference>
<dbReference type="InterPro" id="IPR023096">
    <property type="entry name" value="G6P_Isomerase_C"/>
</dbReference>
<dbReference type="InterPro" id="IPR035482">
    <property type="entry name" value="SIS_PGI_2"/>
</dbReference>
<dbReference type="Gene3D" id="1.10.1390.10">
    <property type="match status" value="1"/>
</dbReference>
<reference evidence="9 10" key="1">
    <citation type="submission" date="2018-06" db="EMBL/GenBank/DDBJ databases">
        <authorList>
            <person name="Liu Z.-W."/>
        </authorList>
    </citation>
    <scope>NUCLEOTIDE SEQUENCE [LARGE SCALE GENOMIC DNA]</scope>
    <source>
        <strain evidence="9 10">2b14</strain>
    </source>
</reference>
<dbReference type="UniPathway" id="UPA00109">
    <property type="reaction ID" value="UER00181"/>
</dbReference>
<dbReference type="GO" id="GO:0048029">
    <property type="term" value="F:monosaccharide binding"/>
    <property type="evidence" value="ECO:0007669"/>
    <property type="project" value="TreeGrafter"/>
</dbReference>
<comment type="pathway">
    <text evidence="1 7 8">Carbohydrate degradation; glycolysis; D-glyceraldehyde 3-phosphate and glycerone phosphate from D-glucose: step 2/4.</text>
</comment>
<dbReference type="GO" id="GO:0006094">
    <property type="term" value="P:gluconeogenesis"/>
    <property type="evidence" value="ECO:0007669"/>
    <property type="project" value="UniProtKB-UniRule"/>
</dbReference>
<dbReference type="InterPro" id="IPR001672">
    <property type="entry name" value="G6P_Isomerase"/>
</dbReference>
<dbReference type="GO" id="GO:0097367">
    <property type="term" value="F:carbohydrate derivative binding"/>
    <property type="evidence" value="ECO:0007669"/>
    <property type="project" value="InterPro"/>
</dbReference>
<dbReference type="PROSITE" id="PS51463">
    <property type="entry name" value="P_GLUCOSE_ISOMERASE_3"/>
    <property type="match status" value="1"/>
</dbReference>
<dbReference type="GO" id="GO:0005829">
    <property type="term" value="C:cytosol"/>
    <property type="evidence" value="ECO:0007669"/>
    <property type="project" value="TreeGrafter"/>
</dbReference>
<dbReference type="RefSeq" id="WP_112305576.1">
    <property type="nucleotide sequence ID" value="NZ_QMDV01000002.1"/>
</dbReference>
<dbReference type="GO" id="GO:0006096">
    <property type="term" value="P:glycolytic process"/>
    <property type="evidence" value="ECO:0007669"/>
    <property type="project" value="UniProtKB-UniRule"/>
</dbReference>
<keyword evidence="5 7" id="KW-0413">Isomerase</keyword>
<evidence type="ECO:0000256" key="1">
    <source>
        <dbReference type="ARBA" id="ARBA00004926"/>
    </source>
</evidence>
<dbReference type="PANTHER" id="PTHR11469">
    <property type="entry name" value="GLUCOSE-6-PHOSPHATE ISOMERASE"/>
    <property type="match status" value="1"/>
</dbReference>
<dbReference type="NCBIfam" id="NF001211">
    <property type="entry name" value="PRK00179.1"/>
    <property type="match status" value="1"/>
</dbReference>
<dbReference type="InterPro" id="IPR018189">
    <property type="entry name" value="Phosphoglucose_isomerase_CS"/>
</dbReference>
<proteinExistence type="inferred from homology"/>
<dbReference type="EC" id="5.3.1.9" evidence="7"/>
<dbReference type="CDD" id="cd05016">
    <property type="entry name" value="SIS_PGI_2"/>
    <property type="match status" value="1"/>
</dbReference>
<comment type="function">
    <text evidence="7">Catalyzes the reversible isomerization of glucose-6-phosphate to fructose-6-phosphate.</text>
</comment>
<dbReference type="UniPathway" id="UPA00138"/>
<dbReference type="CDD" id="cd05015">
    <property type="entry name" value="SIS_PGI_1"/>
    <property type="match status" value="1"/>
</dbReference>
<dbReference type="PRINTS" id="PR00662">
    <property type="entry name" value="G6PISOMERASE"/>
</dbReference>
<dbReference type="PANTHER" id="PTHR11469:SF1">
    <property type="entry name" value="GLUCOSE-6-PHOSPHATE ISOMERASE"/>
    <property type="match status" value="1"/>
</dbReference>
<comment type="subcellular location">
    <subcellularLocation>
        <location evidence="7">Cytoplasm</location>
    </subcellularLocation>
</comment>
<comment type="similarity">
    <text evidence="2 7 8">Belongs to the GPI family.</text>
</comment>
<name>A0A364RGP1_9BACT</name>
<evidence type="ECO:0000256" key="6">
    <source>
        <dbReference type="ARBA" id="ARBA00029321"/>
    </source>
</evidence>
<evidence type="ECO:0000313" key="10">
    <source>
        <dbReference type="Proteomes" id="UP000251692"/>
    </source>
</evidence>
<keyword evidence="3 7" id="KW-0312">Gluconeogenesis</keyword>
<dbReference type="Pfam" id="PF00342">
    <property type="entry name" value="PGI"/>
    <property type="match status" value="1"/>
</dbReference>
<feature type="active site" description="Proton donor" evidence="7">
    <location>
        <position position="356"/>
    </location>
</feature>